<dbReference type="SUPFAM" id="SSF52821">
    <property type="entry name" value="Rhodanese/Cell cycle control phosphatase"/>
    <property type="match status" value="1"/>
</dbReference>
<evidence type="ECO:0000259" key="5">
    <source>
        <dbReference type="PROSITE" id="PS50056"/>
    </source>
</evidence>
<feature type="compositionally biased region" description="Low complexity" evidence="3">
    <location>
        <begin position="387"/>
        <end position="397"/>
    </location>
</feature>
<dbReference type="HOGENOM" id="CLU_007989_0_0_1"/>
<dbReference type="InterPro" id="IPR001763">
    <property type="entry name" value="Rhodanese-like_dom"/>
</dbReference>
<feature type="region of interest" description="Disordered" evidence="3">
    <location>
        <begin position="387"/>
        <end position="414"/>
    </location>
</feature>
<dbReference type="PRINTS" id="PR00700">
    <property type="entry name" value="PRTYPHPHTASE"/>
</dbReference>
<dbReference type="InterPro" id="IPR029021">
    <property type="entry name" value="Prot-tyrosine_phosphatase-like"/>
</dbReference>
<dbReference type="KEGG" id="cten:18249634"/>
<dbReference type="EC" id="3.1.3.48" evidence="2"/>
<dbReference type="STRING" id="590646.G3AXG3"/>
<evidence type="ECO:0000259" key="4">
    <source>
        <dbReference type="PROSITE" id="PS50055"/>
    </source>
</evidence>
<feature type="domain" description="Tyrosine specific protein phosphatases" evidence="5">
    <location>
        <begin position="687"/>
        <end position="766"/>
    </location>
</feature>
<dbReference type="SUPFAM" id="SSF52799">
    <property type="entry name" value="(Phosphotyrosine protein) phosphatases II"/>
    <property type="match status" value="1"/>
</dbReference>
<dbReference type="GeneID" id="18249634"/>
<dbReference type="InterPro" id="IPR016130">
    <property type="entry name" value="Tyr_Pase_AS"/>
</dbReference>
<dbReference type="InterPro" id="IPR000387">
    <property type="entry name" value="Tyr_Pase_dom"/>
</dbReference>
<dbReference type="Gene3D" id="3.90.190.10">
    <property type="entry name" value="Protein tyrosine phosphatase superfamily"/>
    <property type="match status" value="1"/>
</dbReference>
<evidence type="ECO:0000313" key="7">
    <source>
        <dbReference type="EMBL" id="EGV66371.1"/>
    </source>
</evidence>
<evidence type="ECO:0000313" key="8">
    <source>
        <dbReference type="Proteomes" id="UP000000707"/>
    </source>
</evidence>
<proteinExistence type="inferred from homology"/>
<accession>G3AXG3</accession>
<dbReference type="PROSITE" id="PS50206">
    <property type="entry name" value="RHODANESE_3"/>
    <property type="match status" value="1"/>
</dbReference>
<evidence type="ECO:0000256" key="1">
    <source>
        <dbReference type="ARBA" id="ARBA00009649"/>
    </source>
</evidence>
<feature type="compositionally biased region" description="Polar residues" evidence="3">
    <location>
        <begin position="404"/>
        <end position="414"/>
    </location>
</feature>
<dbReference type="InterPro" id="IPR003595">
    <property type="entry name" value="Tyr_Pase_cat"/>
</dbReference>
<dbReference type="PROSITE" id="PS50056">
    <property type="entry name" value="TYR_PHOSPHATASE_2"/>
    <property type="match status" value="1"/>
</dbReference>
<name>G3AXG3_CANTC</name>
<dbReference type="CDD" id="cd18533">
    <property type="entry name" value="PTP_fungal"/>
    <property type="match status" value="1"/>
</dbReference>
<dbReference type="InterPro" id="IPR000242">
    <property type="entry name" value="PTP_cat"/>
</dbReference>
<dbReference type="PROSITE" id="PS50055">
    <property type="entry name" value="TYR_PHOSPHATASE_PTP"/>
    <property type="match status" value="1"/>
</dbReference>
<dbReference type="GO" id="GO:0004725">
    <property type="term" value="F:protein tyrosine phosphatase activity"/>
    <property type="evidence" value="ECO:0007669"/>
    <property type="project" value="UniProtKB-EC"/>
</dbReference>
<dbReference type="PROSITE" id="PS00383">
    <property type="entry name" value="TYR_PHOSPHATASE_1"/>
    <property type="match status" value="1"/>
</dbReference>
<feature type="domain" description="Tyrosine-protein phosphatase" evidence="4">
    <location>
        <begin position="521"/>
        <end position="775"/>
    </location>
</feature>
<dbReference type="SMART" id="SM00194">
    <property type="entry name" value="PTPc"/>
    <property type="match status" value="1"/>
</dbReference>
<evidence type="ECO:0000259" key="6">
    <source>
        <dbReference type="PROSITE" id="PS50206"/>
    </source>
</evidence>
<dbReference type="Pfam" id="PF00102">
    <property type="entry name" value="Y_phosphatase"/>
    <property type="match status" value="1"/>
</dbReference>
<dbReference type="eggNOG" id="KOG4228">
    <property type="taxonomic scope" value="Eukaryota"/>
</dbReference>
<dbReference type="PANTHER" id="PTHR19134">
    <property type="entry name" value="RECEPTOR-TYPE TYROSINE-PROTEIN PHOSPHATASE"/>
    <property type="match status" value="1"/>
</dbReference>
<gene>
    <name evidence="7" type="ORF">CANTEDRAFT_132627</name>
</gene>
<dbReference type="Gene3D" id="3.40.250.10">
    <property type="entry name" value="Rhodanese-like domain"/>
    <property type="match status" value="1"/>
</dbReference>
<evidence type="ECO:0000256" key="3">
    <source>
        <dbReference type="SAM" id="MobiDB-lite"/>
    </source>
</evidence>
<keyword evidence="8" id="KW-1185">Reference proteome</keyword>
<comment type="similarity">
    <text evidence="1">Belongs to the protein-tyrosine phosphatase family. Non-receptor class subfamily.</text>
</comment>
<dbReference type="SMART" id="SM00404">
    <property type="entry name" value="PTPc_motif"/>
    <property type="match status" value="1"/>
</dbReference>
<dbReference type="Proteomes" id="UP000000707">
    <property type="component" value="Unassembled WGS sequence"/>
</dbReference>
<dbReference type="InterPro" id="IPR036873">
    <property type="entry name" value="Rhodanese-like_dom_sf"/>
</dbReference>
<reference evidence="7 8" key="1">
    <citation type="journal article" date="2011" name="Proc. Natl. Acad. Sci. U.S.A.">
        <title>Comparative genomics of xylose-fermenting fungi for enhanced biofuel production.</title>
        <authorList>
            <person name="Wohlbach D.J."/>
            <person name="Kuo A."/>
            <person name="Sato T.K."/>
            <person name="Potts K.M."/>
            <person name="Salamov A.A."/>
            <person name="LaButti K.M."/>
            <person name="Sun H."/>
            <person name="Clum A."/>
            <person name="Pangilinan J.L."/>
            <person name="Lindquist E.A."/>
            <person name="Lucas S."/>
            <person name="Lapidus A."/>
            <person name="Jin M."/>
            <person name="Gunawan C."/>
            <person name="Balan V."/>
            <person name="Dale B.E."/>
            <person name="Jeffries T.W."/>
            <person name="Zinkel R."/>
            <person name="Barry K.W."/>
            <person name="Grigoriev I.V."/>
            <person name="Gasch A.P."/>
        </authorList>
    </citation>
    <scope>NUCLEOTIDE SEQUENCE [LARGE SCALE GENOMIC DNA]</scope>
    <source>
        <strain evidence="8">ATCC 10573 / BCRC 21748 / CBS 615 / JCM 9827 / NBRC 10315 / NRRL Y-1498 / VKM Y-70</strain>
    </source>
</reference>
<protein>
    <recommendedName>
        <fullName evidence="2">protein-tyrosine-phosphatase</fullName>
        <ecNumber evidence="2">3.1.3.48</ecNumber>
    </recommendedName>
</protein>
<evidence type="ECO:0000256" key="2">
    <source>
        <dbReference type="ARBA" id="ARBA00013064"/>
    </source>
</evidence>
<feature type="domain" description="Rhodanese" evidence="6">
    <location>
        <begin position="219"/>
        <end position="352"/>
    </location>
</feature>
<dbReference type="OrthoDB" id="6058203at2759"/>
<dbReference type="EMBL" id="GL996510">
    <property type="protein sequence ID" value="EGV66371.1"/>
    <property type="molecule type" value="Genomic_DNA"/>
</dbReference>
<sequence>MSSSPGVCSPSFIIESSSSASCSPVAGMAGANDYFNICPQPPSSGTITPKDSQASGLSTPVATQVLETPVDFYPKRFNRVNSHPILHRRLNESASSLASDSTIGDSFFLKSKSRIDSTISDNTLVDDSPSKMALNLPKLSIKENHQFSFTNSPSSPKLASPMLKKYLSSPTIKTFNDVAKKPVQDYIPQILKLGPNIHVLNQSELQSMLAKVQVVKETLLPNLVTIDVRSFTDYAKCHFTNAINICLPSTLLKRPNFSFIRCINSLPIYERMILKTYFNHNAANKLQNKRYTDLEGIPCGEFGYPSILIYDNSNNSYNIYWMIKKILEEFQVTTSKIFVIKDGFAGLLQNQSFSFEGGSKQNFNLDELLARDTNVFRDIVINPESTSSATLSSDSISPGKFRSHPSNEIPNSRQVSPLEASTPILSNFKLPPSVHSTPSFKIRHNEEAIGDAVKLGIDLAAKYKDHLSELPSWLGSQTLDEDNLVKSFNKLELNEKNRLNSAFDIKNNIPLIGAGIEMGYKNRYKDIMIFEHSRVKLVDFEDPTLSNFCDYINASYIDSVSNLDILPKMNHSPFKYIATQGPLHHTIGDFYRCVLNSDIALIVCLTDVWEDGIPKCDPYWNTGVYFSNNNEIKITLIKTEPINDRLVLRNIQINTSVNGEDVTRHVLQVQLLQWADNSICNNVNDLLYIFELRRKLMKQLDLGENNTLVHCSAGCGRTGTFIAIDTILNLVSMNYKFDAGRDLIPLVVDNMRSQRISMVQNLRQYMSVYESLICSFLQHGNVNDRINESQVINDFLNR</sequence>
<dbReference type="InterPro" id="IPR050348">
    <property type="entry name" value="Protein-Tyr_Phosphatase"/>
</dbReference>
<dbReference type="eggNOG" id="KOG0789">
    <property type="taxonomic scope" value="Eukaryota"/>
</dbReference>
<dbReference type="AlphaFoldDB" id="G3AXG3"/>
<organism evidence="8">
    <name type="scientific">Candida tenuis (strain ATCC 10573 / BCRC 21748 / CBS 615 / JCM 9827 / NBRC 10315 / NRRL Y-1498 / VKM Y-70)</name>
    <name type="common">Yeast</name>
    <name type="synonym">Yamadazyma tenuis</name>
    <dbReference type="NCBI Taxonomy" id="590646"/>
    <lineage>
        <taxon>Eukaryota</taxon>
        <taxon>Fungi</taxon>
        <taxon>Dikarya</taxon>
        <taxon>Ascomycota</taxon>
        <taxon>Saccharomycotina</taxon>
        <taxon>Pichiomycetes</taxon>
        <taxon>Debaryomycetaceae</taxon>
        <taxon>Yamadazyma</taxon>
    </lineage>
</organism>
<dbReference type="PANTHER" id="PTHR19134:SF561">
    <property type="entry name" value="PROTEIN TYROSINE PHOSPHATASE 36E, ISOFORM A"/>
    <property type="match status" value="1"/>
</dbReference>